<evidence type="ECO:0000256" key="10">
    <source>
        <dbReference type="ARBA" id="ARBA00022692"/>
    </source>
</evidence>
<feature type="domain" description="Cyclic nucleotide-binding" evidence="29">
    <location>
        <begin position="301"/>
        <end position="428"/>
    </location>
</feature>
<feature type="short sequence motif" description="GXGXXG" evidence="26">
    <location>
        <begin position="1078"/>
        <end position="1083"/>
    </location>
</feature>
<dbReference type="GO" id="GO:0015986">
    <property type="term" value="P:proton motive force-driven ATP synthesis"/>
    <property type="evidence" value="ECO:0007669"/>
    <property type="project" value="InterPro"/>
</dbReference>
<keyword evidence="13" id="KW-0999">Mitochondrion inner membrane</keyword>
<evidence type="ECO:0000313" key="32">
    <source>
        <dbReference type="Proteomes" id="UP000438429"/>
    </source>
</evidence>
<keyword evidence="11" id="KW-0677">Repeat</keyword>
<dbReference type="InterPro" id="IPR014710">
    <property type="entry name" value="RmlC-like_jellyroll"/>
</dbReference>
<dbReference type="PROSITE" id="PS01237">
    <property type="entry name" value="UPF0028"/>
    <property type="match status" value="1"/>
</dbReference>
<dbReference type="InterPro" id="IPR036228">
    <property type="entry name" value="ATP_synth_F0_dsu_sf_mt"/>
</dbReference>
<keyword evidence="19 26" id="KW-0443">Lipid metabolism</keyword>
<comment type="catalytic activity">
    <reaction evidence="22">
        <text>1-(9Z-octadecenoyl)-sn-glycero-3-phosphocholine + H2O = sn-glycerol 3-phosphocholine + (9Z)-octadecenoate + H(+)</text>
        <dbReference type="Rhea" id="RHEA:40807"/>
        <dbReference type="ChEBI" id="CHEBI:15377"/>
        <dbReference type="ChEBI" id="CHEBI:15378"/>
        <dbReference type="ChEBI" id="CHEBI:16870"/>
        <dbReference type="ChEBI" id="CHEBI:28610"/>
        <dbReference type="ChEBI" id="CHEBI:30823"/>
    </reaction>
    <physiologicalReaction direction="left-to-right" evidence="22">
        <dbReference type="Rhea" id="RHEA:40808"/>
    </physiologicalReaction>
</comment>
<dbReference type="PROSITE" id="PS50042">
    <property type="entry name" value="CNMP_BINDING_3"/>
    <property type="match status" value="3"/>
</dbReference>
<evidence type="ECO:0000256" key="14">
    <source>
        <dbReference type="ARBA" id="ARBA00022801"/>
    </source>
</evidence>
<comment type="similarity">
    <text evidence="5">Belongs to the ependymin family.</text>
</comment>
<evidence type="ECO:0000256" key="17">
    <source>
        <dbReference type="ARBA" id="ARBA00022989"/>
    </source>
</evidence>
<dbReference type="InterPro" id="IPR056556">
    <property type="entry name" value="NTE1_P-loop_dom"/>
</dbReference>
<dbReference type="SUPFAM" id="SSF51206">
    <property type="entry name" value="cAMP-binding domain-like"/>
    <property type="match status" value="3"/>
</dbReference>
<evidence type="ECO:0000256" key="4">
    <source>
        <dbReference type="ARBA" id="ARBA00006842"/>
    </source>
</evidence>
<dbReference type="FunFam" id="2.60.120.10:FF:000022">
    <property type="entry name" value="Patatin like phospholipase domain containing 7"/>
    <property type="match status" value="1"/>
</dbReference>
<evidence type="ECO:0000256" key="8">
    <source>
        <dbReference type="ARBA" id="ARBA00022547"/>
    </source>
</evidence>
<dbReference type="Pfam" id="PF05873">
    <property type="entry name" value="Mt_ATP-synt_D"/>
    <property type="match status" value="1"/>
</dbReference>
<dbReference type="InterPro" id="IPR050301">
    <property type="entry name" value="NTE"/>
</dbReference>
<evidence type="ECO:0000256" key="28">
    <source>
        <dbReference type="SAM" id="Phobius"/>
    </source>
</evidence>
<dbReference type="GO" id="GO:0016042">
    <property type="term" value="P:lipid catabolic process"/>
    <property type="evidence" value="ECO:0007669"/>
    <property type="project" value="UniProtKB-UniRule"/>
</dbReference>
<keyword evidence="12" id="KW-0375">Hydrogen ion transport</keyword>
<dbReference type="PANTHER" id="PTHR14226:SF26">
    <property type="entry name" value="PATATIN-LIKE PHOSPHOLIPASE DOMAIN-CONTAINING PROTEIN 6"/>
    <property type="match status" value="1"/>
</dbReference>
<keyword evidence="10 28" id="KW-0812">Transmembrane</keyword>
<comment type="similarity">
    <text evidence="3">Belongs to the NTE family.</text>
</comment>
<dbReference type="EC" id="3.1.1.5" evidence="6"/>
<dbReference type="CDD" id="cd07225">
    <property type="entry name" value="Pat_PNPLA6_PNPLA7"/>
    <property type="match status" value="1"/>
</dbReference>
<evidence type="ECO:0000256" key="9">
    <source>
        <dbReference type="ARBA" id="ARBA00022553"/>
    </source>
</evidence>
<dbReference type="Gene3D" id="3.40.1090.10">
    <property type="entry name" value="Cytosolic phospholipase A2 catalytic domain"/>
    <property type="match status" value="2"/>
</dbReference>
<dbReference type="GO" id="GO:0015078">
    <property type="term" value="F:proton transmembrane transporter activity"/>
    <property type="evidence" value="ECO:0007669"/>
    <property type="project" value="InterPro"/>
</dbReference>
<evidence type="ECO:0000256" key="26">
    <source>
        <dbReference type="PROSITE-ProRule" id="PRU01161"/>
    </source>
</evidence>
<dbReference type="FunFam" id="2.60.120.10:FF:000010">
    <property type="entry name" value="neuropathy target esterase isoform X1"/>
    <property type="match status" value="1"/>
</dbReference>
<dbReference type="InterPro" id="IPR000595">
    <property type="entry name" value="cNMP-bd_dom"/>
</dbReference>
<dbReference type="Pfam" id="PF01734">
    <property type="entry name" value="Patatin"/>
    <property type="match status" value="1"/>
</dbReference>
<accession>A0A6A4T323</accession>
<evidence type="ECO:0000256" key="3">
    <source>
        <dbReference type="ARBA" id="ARBA00006636"/>
    </source>
</evidence>
<feature type="domain" description="Cyclic nucleotide-binding" evidence="29">
    <location>
        <begin position="625"/>
        <end position="707"/>
    </location>
</feature>
<feature type="region of interest" description="Disordered" evidence="27">
    <location>
        <begin position="451"/>
        <end position="476"/>
    </location>
</feature>
<dbReference type="FunFam" id="3.40.1090.10:FF:000001">
    <property type="entry name" value="neuropathy target esterase isoform X2"/>
    <property type="match status" value="1"/>
</dbReference>
<dbReference type="SUPFAM" id="SSF161065">
    <property type="entry name" value="ATP synthase D chain-like"/>
    <property type="match status" value="1"/>
</dbReference>
<dbReference type="GO" id="GO:0005789">
    <property type="term" value="C:endoplasmic reticulum membrane"/>
    <property type="evidence" value="ECO:0007669"/>
    <property type="project" value="UniProtKB-SubCell"/>
</dbReference>
<dbReference type="InterPro" id="IPR016035">
    <property type="entry name" value="Acyl_Trfase/lysoPLipase"/>
</dbReference>
<gene>
    <name evidence="31" type="ORF">F2P81_010505</name>
</gene>
<evidence type="ECO:0000256" key="22">
    <source>
        <dbReference type="ARBA" id="ARBA00047314"/>
    </source>
</evidence>
<keyword evidence="18" id="KW-0406">Ion transport</keyword>
<evidence type="ECO:0000256" key="24">
    <source>
        <dbReference type="ARBA" id="ARBA00048454"/>
    </source>
</evidence>
<proteinExistence type="inferred from homology"/>
<evidence type="ECO:0000256" key="27">
    <source>
        <dbReference type="SAM" id="MobiDB-lite"/>
    </source>
</evidence>
<evidence type="ECO:0000259" key="29">
    <source>
        <dbReference type="PROSITE" id="PS50042"/>
    </source>
</evidence>
<keyword evidence="17 28" id="KW-1133">Transmembrane helix</keyword>
<evidence type="ECO:0000256" key="1">
    <source>
        <dbReference type="ARBA" id="ARBA00004273"/>
    </source>
</evidence>
<dbReference type="InterPro" id="IPR002641">
    <property type="entry name" value="PNPLA_dom"/>
</dbReference>
<keyword evidence="15" id="KW-0256">Endoplasmic reticulum</keyword>
<dbReference type="Pfam" id="PF00811">
    <property type="entry name" value="Ependymin"/>
    <property type="match status" value="1"/>
</dbReference>
<name>A0A6A4T323_SCOMX</name>
<dbReference type="InterPro" id="IPR001423">
    <property type="entry name" value="LysoPLipase_patatin_CS"/>
</dbReference>
<organism evidence="31 32">
    <name type="scientific">Scophthalmus maximus</name>
    <name type="common">Turbot</name>
    <name type="synonym">Psetta maxima</name>
    <dbReference type="NCBI Taxonomy" id="52904"/>
    <lineage>
        <taxon>Eukaryota</taxon>
        <taxon>Metazoa</taxon>
        <taxon>Chordata</taxon>
        <taxon>Craniata</taxon>
        <taxon>Vertebrata</taxon>
        <taxon>Euteleostomi</taxon>
        <taxon>Actinopterygii</taxon>
        <taxon>Neopterygii</taxon>
        <taxon>Teleostei</taxon>
        <taxon>Neoteleostei</taxon>
        <taxon>Acanthomorphata</taxon>
        <taxon>Carangaria</taxon>
        <taxon>Pleuronectiformes</taxon>
        <taxon>Pleuronectoidei</taxon>
        <taxon>Scophthalmidae</taxon>
        <taxon>Scophthalmus</taxon>
    </lineage>
</organism>
<keyword evidence="14 26" id="KW-0378">Hydrolase</keyword>
<dbReference type="GO" id="GO:0046470">
    <property type="term" value="P:phosphatidylcholine metabolic process"/>
    <property type="evidence" value="ECO:0007669"/>
    <property type="project" value="InterPro"/>
</dbReference>
<evidence type="ECO:0000256" key="2">
    <source>
        <dbReference type="ARBA" id="ARBA00004643"/>
    </source>
</evidence>
<evidence type="ECO:0000256" key="12">
    <source>
        <dbReference type="ARBA" id="ARBA00022781"/>
    </source>
</evidence>
<dbReference type="GO" id="GO:0004622">
    <property type="term" value="F:phosphatidylcholine lysophospholipase activity"/>
    <property type="evidence" value="ECO:0007669"/>
    <property type="project" value="UniProtKB-EC"/>
</dbReference>
<dbReference type="InterPro" id="IPR008689">
    <property type="entry name" value="ATP_synth_F0_dsu_mt"/>
</dbReference>
<feature type="domain" description="Cyclic nucleotide-binding" evidence="29">
    <location>
        <begin position="735"/>
        <end position="840"/>
    </location>
</feature>
<sequence>MAGRRVALKAVDWVAFAERVPPNQRSMFNALKTRTDAIAAKLNSLPETPATIDWSLYRSTVAKAGMVEEFEKKFKALQIPEPVDTLTSTINVQEAEANKSASTYVEASKARVAQYEQELNKLRNMIPFDQMTIEDLNEVFPETKLDKDGFDAIKPLVEEELQTSMMVGMVIGAGIAIVLIAILIFFILRRIQLRNIEAQEAPKYRFRKRDKVMFYGRKIMRKVSQSTSSLVGTSSSSRPRLKKKQKMLNIAKKILRFKKEVPILQAKEPPPSVLEADLTEFDVANSHLPSEVLYMLKNVRVLGHFEKPLFLELCKHMVFLQFQQGEYVFRPGQPDSSIYVVQDGKLELCLTGTDGKESVVKEVFPGDSVHSLLSILDVITGHQKPYRTVSARVAEVSTVLRLPVEAFLSIFEKYPESLVRVVQIIMVRLQRVTVLALHNYLGLTNELFSHEMQPSRLPPPSPHPTRTSPIRHGKRFGSLTVTEEHREAAIKGEATGGEPGKDGATVPTLSRTISMPVDIAGMQKSLRSDFDMAYERGRISVSAEDGNTPPTFTRDQRERKVTVDEVPSGIYLYPEEESGVDNIFTPVSNRSNAALFEEAQKEILKLMKIEDPSLLNGRATLHHAKAGAVLARQGDQDVSLHFVLSGCLHVYQRMINKQEAVCLFVTHPGEMVGQLAVLTGEPLIFTIKAVRDCTYLKISKSDFYEIMREQPSVVLSAAHTVAIRMSPFVRQMDFAIDWMAVEAGRALYRQDDQSDCTYIVLNGRLRSVIRKTNGKKELVGEYGRGDLIGVVEALTRQPRATTVHAVRDTELVKLPEGTLNNIKRRYPQVVTRLIHLLGQKILGNLQQGRGPFSGSALSLPSMTTSADVTNPASNLSTVAVLPVCDEVPINAFNLELSHALSAIGPTLLLTSEIIRERLGASALDSIHEYRLSGWLAQQEDINRIVLYQTDNSMTPWTQRCIRQADCILIVGLGDQEPTLGELEQMLENTAVRALKQLILLHREDGPGPSRTVEWLNMRSWCSGHLHLNCPRRVFSRRSPSKLRDVYEKVFEKTADRHSDFSRLARVLTGNSIALVLGGGGARGCSHVGVIKAMEEAGIPIDIVGGTSIGSFIGALYAEERSAVRTKQRAREWSKAMNSVFKTVLDLTYPITSMFSGSAFNTSIYKVFQDKQAEDLWLPYFNVTTDITASAMRVHQDGSLWRYVRASMTLSGYLPPLCDPKDGNLLMDGGYINNLPADIARNMGARTVIAIDVGSQDETDLCNYGDSLSGWWLLWKRINPWAEKVKVPDMAEIQSRLAYVSCVRQLEVVKKSAYCEYIRPPIDRFKTMDFGKFDEIYDVGFQHGMLVFTGWARGDIIKNMLKDHRSADYNNSKRTDSCTCPGADFTDLAEIVSRIEPVQSYVAAEAEESDCLTEYEEDGMDTVREEEGEEEEEEEGEDPDDHSPGEWGQNGVFQTMTGDGLLFSVGTISYDAFGQRMRVRNYGFASNQTFGLDQLMLFNQKVYYEIDWSKLSCKKFALDASFNPMRVPTDAKLAGQVFMGSSSSWGMGALVNTWQGSLPNNGMYTTVFTEIGCIPLTYTSFTPTSGWTTLSTYNWVLGNSNPMDYIPPFFCAKSKLEETETPRTIFTALESLAVKTKKEE</sequence>
<comment type="catalytic activity">
    <reaction evidence="25">
        <text>1-hexadecanoyl-sn-glycero-3-phosphocholine + H2O = sn-glycerol 3-phosphocholine + hexadecanoate + H(+)</text>
        <dbReference type="Rhea" id="RHEA:40435"/>
        <dbReference type="ChEBI" id="CHEBI:7896"/>
        <dbReference type="ChEBI" id="CHEBI:15377"/>
        <dbReference type="ChEBI" id="CHEBI:15378"/>
        <dbReference type="ChEBI" id="CHEBI:16870"/>
        <dbReference type="ChEBI" id="CHEBI:72998"/>
    </reaction>
    <physiologicalReaction direction="left-to-right" evidence="25">
        <dbReference type="Rhea" id="RHEA:40436"/>
    </physiologicalReaction>
</comment>
<evidence type="ECO:0000256" key="23">
    <source>
        <dbReference type="ARBA" id="ARBA00048133"/>
    </source>
</evidence>
<dbReference type="SMART" id="SM00026">
    <property type="entry name" value="EPEND"/>
    <property type="match status" value="1"/>
</dbReference>
<comment type="similarity">
    <text evidence="4">Belongs to the ATPase d subunit family.</text>
</comment>
<dbReference type="FunFam" id="2.60.120.10:FF:000012">
    <property type="entry name" value="neuropathy target esterase isoform X2"/>
    <property type="match status" value="1"/>
</dbReference>
<dbReference type="GO" id="GO:0005743">
    <property type="term" value="C:mitochondrial inner membrane"/>
    <property type="evidence" value="ECO:0007669"/>
    <property type="project" value="UniProtKB-SubCell"/>
</dbReference>
<evidence type="ECO:0000256" key="7">
    <source>
        <dbReference type="ARBA" id="ARBA00022448"/>
    </source>
</evidence>
<dbReference type="Proteomes" id="UP000438429">
    <property type="component" value="Unassembled WGS sequence"/>
</dbReference>
<dbReference type="SMART" id="SM00100">
    <property type="entry name" value="cNMP"/>
    <property type="match status" value="3"/>
</dbReference>
<evidence type="ECO:0000256" key="5">
    <source>
        <dbReference type="ARBA" id="ARBA00010771"/>
    </source>
</evidence>
<evidence type="ECO:0000256" key="6">
    <source>
        <dbReference type="ARBA" id="ARBA00013274"/>
    </source>
</evidence>
<evidence type="ECO:0000313" key="31">
    <source>
        <dbReference type="EMBL" id="KAF0037631.1"/>
    </source>
</evidence>
<dbReference type="Pfam" id="PF00027">
    <property type="entry name" value="cNMP_binding"/>
    <property type="match status" value="3"/>
</dbReference>
<dbReference type="GO" id="GO:0005576">
    <property type="term" value="C:extracellular region"/>
    <property type="evidence" value="ECO:0007669"/>
    <property type="project" value="InterPro"/>
</dbReference>
<dbReference type="PRINTS" id="PR00317">
    <property type="entry name" value="EPENDYMIN"/>
</dbReference>
<feature type="domain" description="PNPLA" evidence="30">
    <location>
        <begin position="1074"/>
        <end position="1240"/>
    </location>
</feature>
<evidence type="ECO:0000256" key="11">
    <source>
        <dbReference type="ARBA" id="ARBA00022737"/>
    </source>
</evidence>
<evidence type="ECO:0000256" key="20">
    <source>
        <dbReference type="ARBA" id="ARBA00023128"/>
    </source>
</evidence>
<dbReference type="PANTHER" id="PTHR14226">
    <property type="entry name" value="NEUROPATHY TARGET ESTERASE/SWISS CHEESE D.MELANOGASTER"/>
    <property type="match status" value="1"/>
</dbReference>
<dbReference type="GO" id="GO:0045259">
    <property type="term" value="C:proton-transporting ATP synthase complex"/>
    <property type="evidence" value="ECO:0007669"/>
    <property type="project" value="UniProtKB-KW"/>
</dbReference>
<comment type="subcellular location">
    <subcellularLocation>
        <location evidence="2">Endoplasmic reticulum membrane</location>
        <topology evidence="2">Single-pass type III membrane protein</topology>
    </subcellularLocation>
    <subcellularLocation>
        <location evidence="1">Mitochondrion inner membrane</location>
    </subcellularLocation>
</comment>
<feature type="region of interest" description="Disordered" evidence="27">
    <location>
        <begin position="1412"/>
        <end position="1450"/>
    </location>
</feature>
<keyword evidence="20" id="KW-0496">Mitochondrion</keyword>
<dbReference type="Pfam" id="PF24179">
    <property type="entry name" value="NTE_Ploop"/>
    <property type="match status" value="1"/>
</dbReference>
<feature type="short sequence motif" description="DGA/G" evidence="26">
    <location>
        <begin position="1227"/>
        <end position="1229"/>
    </location>
</feature>
<dbReference type="CDD" id="cd00038">
    <property type="entry name" value="CAP_ED"/>
    <property type="match status" value="3"/>
</dbReference>
<comment type="catalytic activity">
    <reaction evidence="24">
        <text>a 1-acyl-sn-glycero-3-phosphocholine + H2O = sn-glycerol 3-phosphocholine + a fatty acid + H(+)</text>
        <dbReference type="Rhea" id="RHEA:15177"/>
        <dbReference type="ChEBI" id="CHEBI:15377"/>
        <dbReference type="ChEBI" id="CHEBI:15378"/>
        <dbReference type="ChEBI" id="CHEBI:16870"/>
        <dbReference type="ChEBI" id="CHEBI:28868"/>
        <dbReference type="ChEBI" id="CHEBI:58168"/>
        <dbReference type="EC" id="3.1.1.5"/>
    </reaction>
    <physiologicalReaction direction="left-to-right" evidence="24">
        <dbReference type="Rhea" id="RHEA:15178"/>
    </physiologicalReaction>
</comment>
<dbReference type="InterPro" id="IPR001299">
    <property type="entry name" value="Ependymin"/>
</dbReference>
<dbReference type="GO" id="GO:0007160">
    <property type="term" value="P:cell-matrix adhesion"/>
    <property type="evidence" value="ECO:0007669"/>
    <property type="project" value="InterPro"/>
</dbReference>
<keyword evidence="8" id="KW-0138">CF(0)</keyword>
<evidence type="ECO:0000256" key="18">
    <source>
        <dbReference type="ARBA" id="ARBA00023065"/>
    </source>
</evidence>
<keyword evidence="21 28" id="KW-0472">Membrane</keyword>
<dbReference type="SUPFAM" id="SSF52151">
    <property type="entry name" value="FabD/lysophospholipase-like"/>
    <property type="match status" value="1"/>
</dbReference>
<dbReference type="InterPro" id="IPR018490">
    <property type="entry name" value="cNMP-bd_dom_sf"/>
</dbReference>
<feature type="active site" description="Proton acceptor" evidence="26">
    <location>
        <position position="1227"/>
    </location>
</feature>
<evidence type="ECO:0000256" key="21">
    <source>
        <dbReference type="ARBA" id="ARBA00023136"/>
    </source>
</evidence>
<comment type="caution">
    <text evidence="31">The sequence shown here is derived from an EMBL/GenBank/DDBJ whole genome shotgun (WGS) entry which is preliminary data.</text>
</comment>
<keyword evidence="7" id="KW-0813">Transport</keyword>
<feature type="active site" description="Nucleophile" evidence="26">
    <location>
        <position position="1107"/>
    </location>
</feature>
<reference evidence="31 32" key="1">
    <citation type="submission" date="2019-06" db="EMBL/GenBank/DDBJ databases">
        <title>Draft genomes of female and male turbot (Scophthalmus maximus).</title>
        <authorList>
            <person name="Xu H."/>
            <person name="Xu X.-W."/>
            <person name="Shao C."/>
            <person name="Chen S."/>
        </authorList>
    </citation>
    <scope>NUCLEOTIDE SEQUENCE [LARGE SCALE GENOMIC DNA]</scope>
    <source>
        <strain evidence="31">Ysfricsl-2016a</strain>
        <tissue evidence="31">Blood</tissue>
    </source>
</reference>
<evidence type="ECO:0000259" key="30">
    <source>
        <dbReference type="PROSITE" id="PS51635"/>
    </source>
</evidence>
<dbReference type="EMBL" id="VEVO01000009">
    <property type="protein sequence ID" value="KAF0037631.1"/>
    <property type="molecule type" value="Genomic_DNA"/>
</dbReference>
<keyword evidence="16 26" id="KW-0442">Lipid degradation</keyword>
<evidence type="ECO:0000256" key="19">
    <source>
        <dbReference type="ARBA" id="ARBA00023098"/>
    </source>
</evidence>
<dbReference type="GO" id="GO:0005509">
    <property type="term" value="F:calcium ion binding"/>
    <property type="evidence" value="ECO:0007669"/>
    <property type="project" value="InterPro"/>
</dbReference>
<comment type="catalytic activity">
    <reaction evidence="23">
        <text>1-hexadecanoyl-sn-glycero-3-phosphate + H2O = sn-glycerol 3-phosphate + hexadecanoate + H(+)</text>
        <dbReference type="Rhea" id="RHEA:49092"/>
        <dbReference type="ChEBI" id="CHEBI:7896"/>
        <dbReference type="ChEBI" id="CHEBI:15377"/>
        <dbReference type="ChEBI" id="CHEBI:15378"/>
        <dbReference type="ChEBI" id="CHEBI:57518"/>
        <dbReference type="ChEBI" id="CHEBI:57597"/>
    </reaction>
    <physiologicalReaction direction="left-to-right" evidence="23">
        <dbReference type="Rhea" id="RHEA:49093"/>
    </physiologicalReaction>
</comment>
<protein>
    <recommendedName>
        <fullName evidence="6">lysophospholipase</fullName>
        <ecNumber evidence="6">3.1.1.5</ecNumber>
    </recommendedName>
</protein>
<feature type="compositionally biased region" description="Acidic residues" evidence="27">
    <location>
        <begin position="1412"/>
        <end position="1439"/>
    </location>
</feature>
<keyword evidence="9" id="KW-0597">Phosphoprotein</keyword>
<dbReference type="Gene3D" id="2.60.120.10">
    <property type="entry name" value="Jelly Rolls"/>
    <property type="match status" value="3"/>
</dbReference>
<evidence type="ECO:0000256" key="25">
    <source>
        <dbReference type="ARBA" id="ARBA00048656"/>
    </source>
</evidence>
<feature type="transmembrane region" description="Helical" evidence="28">
    <location>
        <begin position="166"/>
        <end position="188"/>
    </location>
</feature>
<evidence type="ECO:0000256" key="15">
    <source>
        <dbReference type="ARBA" id="ARBA00022824"/>
    </source>
</evidence>
<evidence type="ECO:0000256" key="13">
    <source>
        <dbReference type="ARBA" id="ARBA00022792"/>
    </source>
</evidence>
<dbReference type="PROSITE" id="PS51635">
    <property type="entry name" value="PNPLA"/>
    <property type="match status" value="1"/>
</dbReference>
<dbReference type="Gene3D" id="6.10.280.70">
    <property type="match status" value="1"/>
</dbReference>
<evidence type="ECO:0000256" key="16">
    <source>
        <dbReference type="ARBA" id="ARBA00022963"/>
    </source>
</evidence>
<feature type="short sequence motif" description="GXSXG" evidence="26">
    <location>
        <begin position="1105"/>
        <end position="1109"/>
    </location>
</feature>